<sequence>MYLALISLGAAFGGGAGLFISRPAYRLAVAAGESWRTQCPQGHVITGPAAGWVGFARCAGGGQPAQVAGARDRSCGYGRGRVVAPVVTGLTCALLPAVAGARPELAVWILLAPFLVLLGLVDAVVHRLPDMLTLPIAGVTVALLGAAALLPGHQGNWIASVEGSLALAALYFAMFLINPSGMGFGDVKLALTVGALLGWYGWPILFLGTLVTFACGALFATGLLVTRRATRRSAMAFGPFMLLGALAGVLFGAWTV</sequence>
<evidence type="ECO:0000256" key="2">
    <source>
        <dbReference type="RuleBase" id="RU003793"/>
    </source>
</evidence>
<gene>
    <name evidence="5" type="ORF">K9S39_19415</name>
</gene>
<evidence type="ECO:0000256" key="1">
    <source>
        <dbReference type="ARBA" id="ARBA00005801"/>
    </source>
</evidence>
<name>A0ABY4M7J1_9ACTN</name>
<feature type="transmembrane region" description="Helical" evidence="3">
    <location>
        <begin position="236"/>
        <end position="254"/>
    </location>
</feature>
<protein>
    <submittedName>
        <fullName evidence="5">A24 family peptidase</fullName>
    </submittedName>
</protein>
<reference evidence="5" key="1">
    <citation type="submission" date="2021-10" db="EMBL/GenBank/DDBJ databases">
        <title>Streptomyces nigrumlapis sp.nov.,an antimicrobial producing actinobacterium isolated from Black Gobi rocks.</title>
        <authorList>
            <person name="Wen Y."/>
            <person name="Zhang W."/>
            <person name="Liu X.G."/>
        </authorList>
    </citation>
    <scope>NUCLEOTIDE SEQUENCE</scope>
    <source>
        <strain evidence="5">ST13-2-2</strain>
    </source>
</reference>
<keyword evidence="3" id="KW-1133">Transmembrane helix</keyword>
<dbReference type="PANTHER" id="PTHR30487">
    <property type="entry name" value="TYPE 4 PREPILIN-LIKE PROTEINS LEADER PEPTIDE-PROCESSING ENZYME"/>
    <property type="match status" value="1"/>
</dbReference>
<dbReference type="Proteomes" id="UP000830115">
    <property type="component" value="Chromosome"/>
</dbReference>
<dbReference type="Gene3D" id="1.20.120.1220">
    <property type="match status" value="1"/>
</dbReference>
<feature type="transmembrane region" description="Helical" evidence="3">
    <location>
        <begin position="131"/>
        <end position="150"/>
    </location>
</feature>
<dbReference type="EMBL" id="CP086322">
    <property type="protein sequence ID" value="UQA93744.1"/>
    <property type="molecule type" value="Genomic_DNA"/>
</dbReference>
<comment type="similarity">
    <text evidence="1 2">Belongs to the peptidase A24 family.</text>
</comment>
<evidence type="ECO:0000313" key="5">
    <source>
        <dbReference type="EMBL" id="UQA93744.1"/>
    </source>
</evidence>
<dbReference type="Pfam" id="PF01478">
    <property type="entry name" value="Peptidase_A24"/>
    <property type="match status" value="1"/>
</dbReference>
<feature type="transmembrane region" description="Helical" evidence="3">
    <location>
        <begin position="197"/>
        <end position="224"/>
    </location>
</feature>
<organism evidence="5 6">
    <name type="scientific">Streptomyces halobius</name>
    <dbReference type="NCBI Taxonomy" id="2879846"/>
    <lineage>
        <taxon>Bacteria</taxon>
        <taxon>Bacillati</taxon>
        <taxon>Actinomycetota</taxon>
        <taxon>Actinomycetes</taxon>
        <taxon>Kitasatosporales</taxon>
        <taxon>Streptomycetaceae</taxon>
        <taxon>Streptomyces</taxon>
    </lineage>
</organism>
<dbReference type="InterPro" id="IPR050882">
    <property type="entry name" value="Prepilin_peptidase/N-MTase"/>
</dbReference>
<evidence type="ECO:0000313" key="6">
    <source>
        <dbReference type="Proteomes" id="UP000830115"/>
    </source>
</evidence>
<proteinExistence type="inferred from homology"/>
<evidence type="ECO:0000256" key="3">
    <source>
        <dbReference type="SAM" id="Phobius"/>
    </source>
</evidence>
<dbReference type="InterPro" id="IPR000045">
    <property type="entry name" value="Prepilin_IV_endopep_pep"/>
</dbReference>
<feature type="transmembrane region" description="Helical" evidence="3">
    <location>
        <begin position="157"/>
        <end position="177"/>
    </location>
</feature>
<keyword evidence="3" id="KW-0472">Membrane</keyword>
<evidence type="ECO:0000259" key="4">
    <source>
        <dbReference type="Pfam" id="PF01478"/>
    </source>
</evidence>
<feature type="transmembrane region" description="Helical" evidence="3">
    <location>
        <begin position="105"/>
        <end position="125"/>
    </location>
</feature>
<dbReference type="PANTHER" id="PTHR30487:SF0">
    <property type="entry name" value="PREPILIN LEADER PEPTIDASE_N-METHYLTRANSFERASE-RELATED"/>
    <property type="match status" value="1"/>
</dbReference>
<accession>A0ABY4M7J1</accession>
<dbReference type="InterPro" id="IPR014032">
    <property type="entry name" value="Peptidase_A24A_bac"/>
</dbReference>
<keyword evidence="6" id="KW-1185">Reference proteome</keyword>
<keyword evidence="3" id="KW-0812">Transmembrane</keyword>
<dbReference type="PRINTS" id="PR00864">
    <property type="entry name" value="PREPILNPTASE"/>
</dbReference>
<feature type="domain" description="Prepilin type IV endopeptidase peptidase" evidence="4">
    <location>
        <begin position="109"/>
        <end position="215"/>
    </location>
</feature>